<evidence type="ECO:0000256" key="2">
    <source>
        <dbReference type="SAM" id="MobiDB-lite"/>
    </source>
</evidence>
<dbReference type="EMBL" id="CVRI01000070">
    <property type="protein sequence ID" value="CRL07149.1"/>
    <property type="molecule type" value="Genomic_DNA"/>
</dbReference>
<keyword evidence="7" id="KW-1185">Reference proteome</keyword>
<dbReference type="InterPro" id="IPR057443">
    <property type="entry name" value="At5g54830-like"/>
</dbReference>
<feature type="chain" id="PRO_5013085639" evidence="3">
    <location>
        <begin position="22"/>
        <end position="1175"/>
    </location>
</feature>
<evidence type="ECO:0000256" key="3">
    <source>
        <dbReference type="SAM" id="SignalP"/>
    </source>
</evidence>
<sequence>MDVKNMLLFAFLLHFVAIISAQKYYGTHISRLSELHHGVSGDVYAVDSRTLFIKDFTYDGEGPAAYFYVGTSRAPSAQGAIRIRDERGSNEVLRPYRHKDITLTLPEGKTLRDIKWFSVWCDEFSVDFGSVVIPKNLDFPRPRKIGGLRGIHAVSSDSIVIVDAQTLLIPNFNYDGVAPDAKFWVGRGEKPTPNGIRISDENGKESPLRRYDRKTIVLTLPGDLSVFDIGHFGVWCEAFTVDFGHVRIPEKVNVPPSLKMLGISPQSKLNCEVLHDELAFEVRWAVAGESVVIQLVAKLDDNEYMSFGVSSDTENSLMVRGDVVVSWVNRLTGKGYAQDYFLESKSQCSGNHGSCPDTRLKDNANSIRLLNAAIVNDYSIVTYQRPLRAADQFDSPIYTNGSQAIIWAIGPLNQRFEVSYHTHFLKKNKFLDFGRQPFWNCPIPENDGKPILPHHEDIKENNRSPPQKLQQNKPPTPKPVPKVDAWDIPPIQCYEPEDGVFYAQMGPTGGRRGYPAITGHVGWGISWYINGLLIPEINVVRGKTYTFIVEGGNEVDIAAKYHPFYITDDPVGGYEHKTEDEKKKVKVFSGVQQSRNGKVIPTGVGRICNWTPDIKGPPADDYPSFGAYQRSLTLKCDSGEPGIITWTPDQNTPDTVYYQCFTHRYLGWKINVLDSCDIQPQASDRHETYDDIAAEPSIKHETKLNPSDNFLTHDVRNSIKKQILNPIPSKVTEELKKSGELEKLINEGILAAETFEEKLLKEQSQNLTHINSSISQSNHEILENKKTLEMTSKIPIMNHTQNLRFPLPKRIYSSNGFPVFLKPQQNINIIANRPVRLPSGRPISIKQRPHIHNRKPITPYLTPQQSIMVNHYRKPSYDFNQQPLIRNNHVRNKVPALPKVPVLLLGEPTEINSYRKVPATDLEKNFYGTPETLSMSVHKLKKNQQQSKKNVKHSTTRSPFKDPFNIKAEIQPVHEVPNTGFKADSVIVESGFRPILNRQDVVRLEESSEENGRNVRSKISISRRIDDFVSEDEDLVDAPKSVYFEPIFIPSPRDSVAAPFTNSSDEQTDHMTADASERQDIFYLPPSETKRSAAIYDAKAILDTSLLNDPLPSKNDFVKLSSKTKQFIKDTPQFLPFTGEIPSDLMKQLSTNKNKPVSTHVISTKLSAVTNNNRR</sequence>
<proteinExistence type="predicted"/>
<name>A0A1J1J3Z5_9DIPT</name>
<dbReference type="OrthoDB" id="2448405at2759"/>
<dbReference type="SMART" id="SM00686">
    <property type="entry name" value="DM13"/>
    <property type="match status" value="2"/>
</dbReference>
<dbReference type="PANTHER" id="PTHR24036">
    <property type="entry name" value="SKELETOR-RELATED"/>
    <property type="match status" value="1"/>
</dbReference>
<evidence type="ECO:0000313" key="6">
    <source>
        <dbReference type="EMBL" id="CRL07149.1"/>
    </source>
</evidence>
<dbReference type="PANTHER" id="PTHR24036:SF13">
    <property type="entry name" value="PROTEIN SKELETOR, ISOFORMS D_E"/>
    <property type="match status" value="1"/>
</dbReference>
<evidence type="ECO:0000259" key="5">
    <source>
        <dbReference type="PROSITE" id="PS51549"/>
    </source>
</evidence>
<dbReference type="SMART" id="SM00664">
    <property type="entry name" value="DoH"/>
    <property type="match status" value="1"/>
</dbReference>
<feature type="region of interest" description="Disordered" evidence="2">
    <location>
        <begin position="942"/>
        <end position="962"/>
    </location>
</feature>
<evidence type="ECO:0000313" key="7">
    <source>
        <dbReference type="Proteomes" id="UP000183832"/>
    </source>
</evidence>
<organism evidence="6 7">
    <name type="scientific">Clunio marinus</name>
    <dbReference type="NCBI Taxonomy" id="568069"/>
    <lineage>
        <taxon>Eukaryota</taxon>
        <taxon>Metazoa</taxon>
        <taxon>Ecdysozoa</taxon>
        <taxon>Arthropoda</taxon>
        <taxon>Hexapoda</taxon>
        <taxon>Insecta</taxon>
        <taxon>Pterygota</taxon>
        <taxon>Neoptera</taxon>
        <taxon>Endopterygota</taxon>
        <taxon>Diptera</taxon>
        <taxon>Nematocera</taxon>
        <taxon>Chironomoidea</taxon>
        <taxon>Chironomidae</taxon>
        <taxon>Clunio</taxon>
    </lineage>
</organism>
<evidence type="ECO:0000259" key="4">
    <source>
        <dbReference type="PROSITE" id="PS50836"/>
    </source>
</evidence>
<evidence type="ECO:0000256" key="1">
    <source>
        <dbReference type="ARBA" id="ARBA00022737"/>
    </source>
</evidence>
<feature type="domain" description="DM13" evidence="5">
    <location>
        <begin position="26"/>
        <end position="134"/>
    </location>
</feature>
<dbReference type="InterPro" id="IPR052126">
    <property type="entry name" value="Spindle_Org/Thrombomodulin"/>
</dbReference>
<feature type="region of interest" description="Disordered" evidence="2">
    <location>
        <begin position="450"/>
        <end position="481"/>
    </location>
</feature>
<dbReference type="Proteomes" id="UP000183832">
    <property type="component" value="Unassembled WGS sequence"/>
</dbReference>
<dbReference type="PROSITE" id="PS51549">
    <property type="entry name" value="DM13"/>
    <property type="match status" value="2"/>
</dbReference>
<dbReference type="AlphaFoldDB" id="A0A1J1J3Z5"/>
<reference evidence="6 7" key="1">
    <citation type="submission" date="2015-04" db="EMBL/GenBank/DDBJ databases">
        <authorList>
            <person name="Syromyatnikov M.Y."/>
            <person name="Popov V.N."/>
        </authorList>
    </citation>
    <scope>NUCLEOTIDE SEQUENCE [LARGE SCALE GENOMIC DNA]</scope>
</reference>
<gene>
    <name evidence="6" type="primary">putative Protein Skeletor</name>
    <name evidence="6" type="ORF">CLUMA_CG020142</name>
</gene>
<dbReference type="InterPro" id="IPR045266">
    <property type="entry name" value="DOH_DOMON"/>
</dbReference>
<dbReference type="Pfam" id="PF03351">
    <property type="entry name" value="DOMON"/>
    <property type="match status" value="1"/>
</dbReference>
<feature type="compositionally biased region" description="Polar residues" evidence="2">
    <location>
        <begin position="463"/>
        <end position="472"/>
    </location>
</feature>
<dbReference type="CDD" id="cd09631">
    <property type="entry name" value="DOMON_DOH"/>
    <property type="match status" value="1"/>
</dbReference>
<feature type="compositionally biased region" description="Basic and acidic residues" evidence="2">
    <location>
        <begin position="453"/>
        <end position="462"/>
    </location>
</feature>
<keyword evidence="3" id="KW-0732">Signal</keyword>
<keyword evidence="1" id="KW-0677">Repeat</keyword>
<feature type="signal peptide" evidence="3">
    <location>
        <begin position="1"/>
        <end position="21"/>
    </location>
</feature>
<accession>A0A1J1J3Z5</accession>
<dbReference type="InterPro" id="IPR005018">
    <property type="entry name" value="DOMON_domain"/>
</dbReference>
<dbReference type="PROSITE" id="PS50836">
    <property type="entry name" value="DOMON"/>
    <property type="match status" value="1"/>
</dbReference>
<dbReference type="InterPro" id="IPR019545">
    <property type="entry name" value="DM13_domain"/>
</dbReference>
<feature type="domain" description="DM13" evidence="5">
    <location>
        <begin position="137"/>
        <end position="249"/>
    </location>
</feature>
<dbReference type="Pfam" id="PF25489">
    <property type="entry name" value="At5g54830"/>
    <property type="match status" value="1"/>
</dbReference>
<dbReference type="Pfam" id="PF10517">
    <property type="entry name" value="DM13"/>
    <property type="match status" value="2"/>
</dbReference>
<feature type="domain" description="DOMON" evidence="4">
    <location>
        <begin position="278"/>
        <end position="410"/>
    </location>
</feature>
<protein>
    <submittedName>
        <fullName evidence="6">CLUMA_CG020142, isoform A</fullName>
    </submittedName>
</protein>